<dbReference type="OrthoDB" id="21204at2759"/>
<evidence type="ECO:0000256" key="4">
    <source>
        <dbReference type="ARBA" id="ARBA00022723"/>
    </source>
</evidence>
<keyword evidence="4" id="KW-0479">Metal-binding</keyword>
<dbReference type="SUPFAM" id="SSF57850">
    <property type="entry name" value="RING/U-box"/>
    <property type="match status" value="1"/>
</dbReference>
<evidence type="ECO:0000256" key="1">
    <source>
        <dbReference type="ARBA" id="ARBA00000900"/>
    </source>
</evidence>
<evidence type="ECO:0000313" key="11">
    <source>
        <dbReference type="EMBL" id="CAG8628293.1"/>
    </source>
</evidence>
<keyword evidence="12" id="KW-1185">Reference proteome</keyword>
<feature type="non-terminal residue" evidence="11">
    <location>
        <position position="301"/>
    </location>
</feature>
<name>A0A9N9D6Y6_9GLOM</name>
<evidence type="ECO:0000256" key="2">
    <source>
        <dbReference type="ARBA" id="ARBA00012483"/>
    </source>
</evidence>
<evidence type="ECO:0000256" key="3">
    <source>
        <dbReference type="ARBA" id="ARBA00022679"/>
    </source>
</evidence>
<dbReference type="GO" id="GO:0000209">
    <property type="term" value="P:protein polyubiquitination"/>
    <property type="evidence" value="ECO:0007669"/>
    <property type="project" value="TreeGrafter"/>
</dbReference>
<dbReference type="PANTHER" id="PTHR46077:SF1">
    <property type="entry name" value="TOP1 BINDING ARGININE_SERINE RICH PROTEIN, E3 UBIQUITIN LIGASE"/>
    <property type="match status" value="1"/>
</dbReference>
<feature type="domain" description="RING-type" evidence="10">
    <location>
        <begin position="86"/>
        <end position="125"/>
    </location>
</feature>
<dbReference type="InterPro" id="IPR013083">
    <property type="entry name" value="Znf_RING/FYVE/PHD"/>
</dbReference>
<sequence>MGSRINYSKDYLLQSEAIGDSFFASFESEQHSDLESSSSSTDYQATVEDDHFTISDSLHGDSVIVSGNTSSTEQQNATDDSFASNCPICLQDFQDRSYLNSCFHSFCASCIRQWLNVTPSCPLCKSKVEFIIYNVDEIKGTFSKYYVAGTTNENEMDAKKLKLKKWIKEVSDNTKLDSKKKSSSSVSLKTIKERARVYDENLLAKDIPQRLKHFAHFHNKDNDRLRPFLSRDLNAILKDTYDQVIEEYVQSVVVSYYQQYKPREVIIEKLRPWLGRLTEKFLDEMFKFIESGLKMEIWDHL</sequence>
<evidence type="ECO:0000256" key="8">
    <source>
        <dbReference type="ARBA" id="ARBA00023163"/>
    </source>
</evidence>
<dbReference type="CDD" id="cd16574">
    <property type="entry name" value="RING-HC_Topors"/>
    <property type="match status" value="1"/>
</dbReference>
<dbReference type="PROSITE" id="PS00518">
    <property type="entry name" value="ZF_RING_1"/>
    <property type="match status" value="1"/>
</dbReference>
<keyword evidence="8" id="KW-0804">Transcription</keyword>
<dbReference type="Pfam" id="PF13923">
    <property type="entry name" value="zf-C3HC4_2"/>
    <property type="match status" value="1"/>
</dbReference>
<dbReference type="AlphaFoldDB" id="A0A9N9D6Y6"/>
<dbReference type="EC" id="2.3.2.27" evidence="2"/>
<dbReference type="GO" id="GO:0008270">
    <property type="term" value="F:zinc ion binding"/>
    <property type="evidence" value="ECO:0007669"/>
    <property type="project" value="UniProtKB-KW"/>
</dbReference>
<evidence type="ECO:0000256" key="9">
    <source>
        <dbReference type="PROSITE-ProRule" id="PRU00175"/>
    </source>
</evidence>
<reference evidence="11" key="1">
    <citation type="submission" date="2021-06" db="EMBL/GenBank/DDBJ databases">
        <authorList>
            <person name="Kallberg Y."/>
            <person name="Tangrot J."/>
            <person name="Rosling A."/>
        </authorList>
    </citation>
    <scope>NUCLEOTIDE SEQUENCE</scope>
    <source>
        <strain evidence="11">CL551</strain>
    </source>
</reference>
<evidence type="ECO:0000259" key="10">
    <source>
        <dbReference type="PROSITE" id="PS50089"/>
    </source>
</evidence>
<proteinExistence type="predicted"/>
<keyword evidence="6" id="KW-0862">Zinc</keyword>
<dbReference type="PROSITE" id="PS50089">
    <property type="entry name" value="ZF_RING_2"/>
    <property type="match status" value="1"/>
</dbReference>
<dbReference type="SMART" id="SM00184">
    <property type="entry name" value="RING"/>
    <property type="match status" value="1"/>
</dbReference>
<evidence type="ECO:0000256" key="7">
    <source>
        <dbReference type="ARBA" id="ARBA00023015"/>
    </source>
</evidence>
<keyword evidence="3" id="KW-0808">Transferase</keyword>
<dbReference type="Gene3D" id="3.30.40.10">
    <property type="entry name" value="Zinc/RING finger domain, C3HC4 (zinc finger)"/>
    <property type="match status" value="1"/>
</dbReference>
<gene>
    <name evidence="11" type="ORF">AMORRO_LOCUS8972</name>
</gene>
<protein>
    <recommendedName>
        <fullName evidence="2">RING-type E3 ubiquitin transferase</fullName>
        <ecNumber evidence="2">2.3.2.27</ecNumber>
    </recommendedName>
</protein>
<evidence type="ECO:0000313" key="12">
    <source>
        <dbReference type="Proteomes" id="UP000789342"/>
    </source>
</evidence>
<dbReference type="InterPro" id="IPR001841">
    <property type="entry name" value="Znf_RING"/>
</dbReference>
<accession>A0A9N9D6Y6</accession>
<keyword evidence="7" id="KW-0805">Transcription regulation</keyword>
<comment type="caution">
    <text evidence="11">The sequence shown here is derived from an EMBL/GenBank/DDBJ whole genome shotgun (WGS) entry which is preliminary data.</text>
</comment>
<comment type="catalytic activity">
    <reaction evidence="1">
        <text>S-ubiquitinyl-[E2 ubiquitin-conjugating enzyme]-L-cysteine + [acceptor protein]-L-lysine = [E2 ubiquitin-conjugating enzyme]-L-cysteine + N(6)-ubiquitinyl-[acceptor protein]-L-lysine.</text>
        <dbReference type="EC" id="2.3.2.27"/>
    </reaction>
</comment>
<evidence type="ECO:0000256" key="5">
    <source>
        <dbReference type="ARBA" id="ARBA00022771"/>
    </source>
</evidence>
<dbReference type="InterPro" id="IPR058746">
    <property type="entry name" value="Znf_RING-type_Topors"/>
</dbReference>
<dbReference type="PANTHER" id="PTHR46077">
    <property type="entry name" value="E3 UBIQUITIN-PROTEIN LIGASE TOPORS"/>
    <property type="match status" value="1"/>
</dbReference>
<evidence type="ECO:0000256" key="6">
    <source>
        <dbReference type="ARBA" id="ARBA00022833"/>
    </source>
</evidence>
<dbReference type="GO" id="GO:0061630">
    <property type="term" value="F:ubiquitin protein ligase activity"/>
    <property type="evidence" value="ECO:0007669"/>
    <property type="project" value="UniProtKB-EC"/>
</dbReference>
<dbReference type="GO" id="GO:0006513">
    <property type="term" value="P:protein monoubiquitination"/>
    <property type="evidence" value="ECO:0007669"/>
    <property type="project" value="TreeGrafter"/>
</dbReference>
<dbReference type="Proteomes" id="UP000789342">
    <property type="component" value="Unassembled WGS sequence"/>
</dbReference>
<dbReference type="InterPro" id="IPR017907">
    <property type="entry name" value="Znf_RING_CS"/>
</dbReference>
<dbReference type="EMBL" id="CAJVPV010008248">
    <property type="protein sequence ID" value="CAG8628293.1"/>
    <property type="molecule type" value="Genomic_DNA"/>
</dbReference>
<keyword evidence="5 9" id="KW-0863">Zinc-finger</keyword>
<organism evidence="11 12">
    <name type="scientific">Acaulospora morrowiae</name>
    <dbReference type="NCBI Taxonomy" id="94023"/>
    <lineage>
        <taxon>Eukaryota</taxon>
        <taxon>Fungi</taxon>
        <taxon>Fungi incertae sedis</taxon>
        <taxon>Mucoromycota</taxon>
        <taxon>Glomeromycotina</taxon>
        <taxon>Glomeromycetes</taxon>
        <taxon>Diversisporales</taxon>
        <taxon>Acaulosporaceae</taxon>
        <taxon>Acaulospora</taxon>
    </lineage>
</organism>